<feature type="region of interest" description="Disordered" evidence="1">
    <location>
        <begin position="28"/>
        <end position="69"/>
    </location>
</feature>
<evidence type="ECO:0000256" key="1">
    <source>
        <dbReference type="SAM" id="MobiDB-lite"/>
    </source>
</evidence>
<organism evidence="2 3">
    <name type="scientific">Prevotella histicola JCM 15637 = DNF00424</name>
    <dbReference type="NCBI Taxonomy" id="1236504"/>
    <lineage>
        <taxon>Bacteria</taxon>
        <taxon>Pseudomonadati</taxon>
        <taxon>Bacteroidota</taxon>
        <taxon>Bacteroidia</taxon>
        <taxon>Bacteroidales</taxon>
        <taxon>Prevotellaceae</taxon>
        <taxon>Prevotella</taxon>
    </lineage>
</organism>
<name>A0AAW3FD16_9BACT</name>
<proteinExistence type="predicted"/>
<comment type="caution">
    <text evidence="2">The sequence shown here is derived from an EMBL/GenBank/DDBJ whole genome shotgun (WGS) entry which is preliminary data.</text>
</comment>
<protein>
    <submittedName>
        <fullName evidence="2">Uncharacterized protein</fullName>
    </submittedName>
</protein>
<evidence type="ECO:0000313" key="3">
    <source>
        <dbReference type="Proteomes" id="UP000029533"/>
    </source>
</evidence>
<dbReference type="AlphaFoldDB" id="A0AAW3FD16"/>
<feature type="compositionally biased region" description="Basic and acidic residues" evidence="1">
    <location>
        <begin position="58"/>
        <end position="69"/>
    </location>
</feature>
<sequence length="69" mass="7654">MNKTKQKKDYFVPSCIIVHVTEASNLLGSSFPGQHNPAQPGATYGDAKQSPAWQEAGEEYHENFSGWKD</sequence>
<dbReference type="EMBL" id="JRNJ01000090">
    <property type="protein sequence ID" value="KGF25236.1"/>
    <property type="molecule type" value="Genomic_DNA"/>
</dbReference>
<dbReference type="Proteomes" id="UP000029533">
    <property type="component" value="Unassembled WGS sequence"/>
</dbReference>
<dbReference type="RefSeq" id="WP_036870787.1">
    <property type="nucleotide sequence ID" value="NZ_JRNJ01000090.1"/>
</dbReference>
<evidence type="ECO:0000313" key="2">
    <source>
        <dbReference type="EMBL" id="KGF25236.1"/>
    </source>
</evidence>
<gene>
    <name evidence="2" type="ORF">HMPREF2132_10160</name>
</gene>
<accession>A0AAW3FD16</accession>
<reference evidence="2 3" key="1">
    <citation type="submission" date="2014-07" db="EMBL/GenBank/DDBJ databases">
        <authorList>
            <person name="McCorrison J."/>
            <person name="Sanka R."/>
            <person name="Torralba M."/>
            <person name="Gillis M."/>
            <person name="Haft D.H."/>
            <person name="Methe B."/>
            <person name="Sutton G."/>
            <person name="Nelson K.E."/>
        </authorList>
    </citation>
    <scope>NUCLEOTIDE SEQUENCE [LARGE SCALE GENOMIC DNA]</scope>
    <source>
        <strain evidence="2 3">DNF00424</strain>
    </source>
</reference>
<feature type="compositionally biased region" description="Polar residues" evidence="1">
    <location>
        <begin position="28"/>
        <end position="37"/>
    </location>
</feature>